<dbReference type="GO" id="GO:0016020">
    <property type="term" value="C:membrane"/>
    <property type="evidence" value="ECO:0007669"/>
    <property type="project" value="UniProtKB-SubCell"/>
</dbReference>
<evidence type="ECO:0000256" key="1">
    <source>
        <dbReference type="ARBA" id="ARBA00004141"/>
    </source>
</evidence>
<reference evidence="6" key="2">
    <citation type="submission" date="2022-06" db="UniProtKB">
        <authorList>
            <consortium name="EnsemblMetazoa"/>
        </authorList>
    </citation>
    <scope>IDENTIFICATION</scope>
    <source>
        <strain evidence="6">p50T (Dazao)</strain>
    </source>
</reference>
<evidence type="ECO:0000256" key="4">
    <source>
        <dbReference type="ARBA" id="ARBA00023136"/>
    </source>
</evidence>
<dbReference type="Proteomes" id="UP000005204">
    <property type="component" value="Unassembled WGS sequence"/>
</dbReference>
<keyword evidence="3 5" id="KW-1133">Transmembrane helix</keyword>
<feature type="transmembrane region" description="Helical" evidence="5">
    <location>
        <begin position="299"/>
        <end position="321"/>
    </location>
</feature>
<dbReference type="InterPro" id="IPR036259">
    <property type="entry name" value="MFS_trans_sf"/>
</dbReference>
<dbReference type="AlphaFoldDB" id="A0A8R2HLV5"/>
<sequence>MVTKVRTYGTSGGSLKCREPNSEDLTAKVVGDFGKWQLNISLLMALLKLPLAWYQLNIIFMAPPQDFWCAKPDSFSNYSEEEWRSLCSPDVEEHPCLIYDPDILVTAPNMDRSLIPLVACTKFIYDQSLFRRTIISDWNLVCTKHWLIHVVSGKYRTTIPILYQLPFGLGSAVMASLAYWLRDWRKLEFALATFSSLFLLYWFWIPESPRWLLATGQTEKAIEILREAAKKNGRNYDPIYLKLLVGKLKPQTSKGPGFLAFFKSKNMRAKTLLLSVSWFCTGLGFYTFAQYIGLVGGNIFLAVALSGIISAIGAMSSAFVITKTGRKTTVGIYQLLTAICFVMLLVVPKDLYVNNWPRLLFAGIGFAGMAGSIPALYLFSGELFPTIGRNVGVSGVTTFARIASMIAPAVVSLESFAANLPVILLTIVSFIQMIVLLPLPETKDTPLPNTLRQAEQF</sequence>
<organism evidence="6 7">
    <name type="scientific">Bombyx mori</name>
    <name type="common">Silk moth</name>
    <dbReference type="NCBI Taxonomy" id="7091"/>
    <lineage>
        <taxon>Eukaryota</taxon>
        <taxon>Metazoa</taxon>
        <taxon>Ecdysozoa</taxon>
        <taxon>Arthropoda</taxon>
        <taxon>Hexapoda</taxon>
        <taxon>Insecta</taxon>
        <taxon>Pterygota</taxon>
        <taxon>Neoptera</taxon>
        <taxon>Endopterygota</taxon>
        <taxon>Lepidoptera</taxon>
        <taxon>Glossata</taxon>
        <taxon>Ditrysia</taxon>
        <taxon>Bombycoidea</taxon>
        <taxon>Bombycidae</taxon>
        <taxon>Bombycinae</taxon>
        <taxon>Bombyx</taxon>
    </lineage>
</organism>
<feature type="transmembrane region" description="Helical" evidence="5">
    <location>
        <begin position="391"/>
        <end position="410"/>
    </location>
</feature>
<dbReference type="PANTHER" id="PTHR24064">
    <property type="entry name" value="SOLUTE CARRIER FAMILY 22 MEMBER"/>
    <property type="match status" value="1"/>
</dbReference>
<evidence type="ECO:0000256" key="3">
    <source>
        <dbReference type="ARBA" id="ARBA00022989"/>
    </source>
</evidence>
<dbReference type="SUPFAM" id="SSF103473">
    <property type="entry name" value="MFS general substrate transporter"/>
    <property type="match status" value="1"/>
</dbReference>
<comment type="subcellular location">
    <subcellularLocation>
        <location evidence="1">Membrane</location>
        <topology evidence="1">Multi-pass membrane protein</topology>
    </subcellularLocation>
</comment>
<feature type="transmembrane region" description="Helical" evidence="5">
    <location>
        <begin position="272"/>
        <end position="293"/>
    </location>
</feature>
<reference evidence="7" key="1">
    <citation type="journal article" date="2008" name="Insect Biochem. Mol. Biol.">
        <title>The genome of a lepidopteran model insect, the silkworm Bombyx mori.</title>
        <authorList>
            <consortium name="International Silkworm Genome Consortium"/>
        </authorList>
    </citation>
    <scope>NUCLEOTIDE SEQUENCE [LARGE SCALE GENOMIC DNA]</scope>
    <source>
        <strain evidence="7">p50T</strain>
    </source>
</reference>
<evidence type="ECO:0008006" key="8">
    <source>
        <dbReference type="Google" id="ProtNLM"/>
    </source>
</evidence>
<feature type="transmembrane region" description="Helical" evidence="5">
    <location>
        <begin position="359"/>
        <end position="379"/>
    </location>
</feature>
<dbReference type="Gene3D" id="1.20.1250.20">
    <property type="entry name" value="MFS general substrate transporter like domains"/>
    <property type="match status" value="1"/>
</dbReference>
<feature type="transmembrane region" description="Helical" evidence="5">
    <location>
        <begin position="328"/>
        <end position="347"/>
    </location>
</feature>
<name>A0A8R2HLV5_BOMMO</name>
<keyword evidence="4 5" id="KW-0472">Membrane</keyword>
<evidence type="ECO:0000313" key="7">
    <source>
        <dbReference type="Proteomes" id="UP000005204"/>
    </source>
</evidence>
<protein>
    <recommendedName>
        <fullName evidence="8">Organic cation transporter</fullName>
    </recommendedName>
</protein>
<feature type="transmembrane region" description="Helical" evidence="5">
    <location>
        <begin position="161"/>
        <end position="181"/>
    </location>
</feature>
<feature type="transmembrane region" description="Helical" evidence="5">
    <location>
        <begin position="416"/>
        <end position="439"/>
    </location>
</feature>
<keyword evidence="7" id="KW-1185">Reference proteome</keyword>
<dbReference type="Pfam" id="PF00083">
    <property type="entry name" value="Sugar_tr"/>
    <property type="match status" value="1"/>
</dbReference>
<dbReference type="RefSeq" id="XP_021202111.2">
    <property type="nucleotide sequence ID" value="XM_021346436.3"/>
</dbReference>
<dbReference type="GeneID" id="101744774"/>
<dbReference type="InterPro" id="IPR005828">
    <property type="entry name" value="MFS_sugar_transport-like"/>
</dbReference>
<accession>A0A8R2HLV5</accession>
<proteinExistence type="predicted"/>
<evidence type="ECO:0000256" key="5">
    <source>
        <dbReference type="SAM" id="Phobius"/>
    </source>
</evidence>
<dbReference type="EnsemblMetazoa" id="XM_021346436.2">
    <property type="protein sequence ID" value="XP_021202111.2"/>
    <property type="gene ID" value="LOC101744774"/>
</dbReference>
<feature type="transmembrane region" description="Helical" evidence="5">
    <location>
        <begin position="187"/>
        <end position="205"/>
    </location>
</feature>
<keyword evidence="2 5" id="KW-0812">Transmembrane</keyword>
<dbReference type="GO" id="GO:0022857">
    <property type="term" value="F:transmembrane transporter activity"/>
    <property type="evidence" value="ECO:0007669"/>
    <property type="project" value="InterPro"/>
</dbReference>
<evidence type="ECO:0000256" key="2">
    <source>
        <dbReference type="ARBA" id="ARBA00022692"/>
    </source>
</evidence>
<evidence type="ECO:0000313" key="6">
    <source>
        <dbReference type="EnsemblMetazoa" id="XP_021202111.2"/>
    </source>
</evidence>